<evidence type="ECO:0000313" key="4">
    <source>
        <dbReference type="EMBL" id="TRM63664.1"/>
    </source>
</evidence>
<dbReference type="InterPro" id="IPR027417">
    <property type="entry name" value="P-loop_NTPase"/>
</dbReference>
<organism evidence="4 5">
    <name type="scientific">Schizophyllum amplum</name>
    <dbReference type="NCBI Taxonomy" id="97359"/>
    <lineage>
        <taxon>Eukaryota</taxon>
        <taxon>Fungi</taxon>
        <taxon>Dikarya</taxon>
        <taxon>Basidiomycota</taxon>
        <taxon>Agaricomycotina</taxon>
        <taxon>Agaricomycetes</taxon>
        <taxon>Agaricomycetidae</taxon>
        <taxon>Agaricales</taxon>
        <taxon>Schizophyllaceae</taxon>
        <taxon>Schizophyllum</taxon>
    </lineage>
</organism>
<dbReference type="GO" id="GO:0005524">
    <property type="term" value="F:ATP binding"/>
    <property type="evidence" value="ECO:0007669"/>
    <property type="project" value="UniProtKB-KW"/>
</dbReference>
<dbReference type="GO" id="GO:0015421">
    <property type="term" value="F:ABC-type oligopeptide transporter activity"/>
    <property type="evidence" value="ECO:0007669"/>
    <property type="project" value="TreeGrafter"/>
</dbReference>
<keyword evidence="2" id="KW-0067">ATP-binding</keyword>
<evidence type="ECO:0000313" key="5">
    <source>
        <dbReference type="Proteomes" id="UP000320762"/>
    </source>
</evidence>
<dbReference type="OrthoDB" id="6500128at2759"/>
<sequence length="396" mass="43471">MNGVSDEYPELQYRRRSTPTFDVVSELLDDLPTIYCVLYAAYNPAKFSVTSIAILQQISQNFRWTVLGLFQGLDSFGKNVYQIKQYYEAQEVPDKGNAPTDGYASYPLPTSSAKGMGFELENVTFAYPGSTEQEALRNITISIHPGQLVVIVGANGSGKSTLIKLLARLYDPTSGTLTVDGEPISVYHKHTLRQATAVLSQDHCLFPMSVGENIGLGCPERVHDVDAVRAAAKAGGASTCIAKLKHRLDTVLDPGNQARGSNLSGEEGEPLRAQLEALDKKVDISGGETQRIVAARTFMRFSSGKVRAVLVDEPSSALDPEGELVLFDNLRNEREGKTMVFVTHRFGHLTKHADLIICMKEGSIAEYGLHQELMARDGEYRKLYEIQANAFSTDTQ</sequence>
<dbReference type="Gene3D" id="3.40.50.300">
    <property type="entry name" value="P-loop containing nucleotide triphosphate hydrolases"/>
    <property type="match status" value="1"/>
</dbReference>
<dbReference type="AlphaFoldDB" id="A0A550CFX3"/>
<dbReference type="InterPro" id="IPR039421">
    <property type="entry name" value="Type_1_exporter"/>
</dbReference>
<dbReference type="PROSITE" id="PS50893">
    <property type="entry name" value="ABC_TRANSPORTER_2"/>
    <property type="match status" value="1"/>
</dbReference>
<evidence type="ECO:0000259" key="3">
    <source>
        <dbReference type="PROSITE" id="PS50893"/>
    </source>
</evidence>
<keyword evidence="4" id="KW-0378">Hydrolase</keyword>
<dbReference type="Pfam" id="PF00005">
    <property type="entry name" value="ABC_tran"/>
    <property type="match status" value="1"/>
</dbReference>
<keyword evidence="1" id="KW-0547">Nucleotide-binding</keyword>
<dbReference type="GO" id="GO:0016887">
    <property type="term" value="F:ATP hydrolysis activity"/>
    <property type="evidence" value="ECO:0007669"/>
    <property type="project" value="InterPro"/>
</dbReference>
<gene>
    <name evidence="4" type="ORF">BD626DRAFT_274902</name>
</gene>
<dbReference type="PANTHER" id="PTHR43394">
    <property type="entry name" value="ATP-DEPENDENT PERMEASE MDL1, MITOCHONDRIAL"/>
    <property type="match status" value="1"/>
</dbReference>
<dbReference type="STRING" id="97359.A0A550CFX3"/>
<feature type="domain" description="ABC transporter" evidence="3">
    <location>
        <begin position="118"/>
        <end position="386"/>
    </location>
</feature>
<reference evidence="4 5" key="1">
    <citation type="journal article" date="2019" name="New Phytol.">
        <title>Comparative genomics reveals unique wood-decay strategies and fruiting body development in the Schizophyllaceae.</title>
        <authorList>
            <person name="Almasi E."/>
            <person name="Sahu N."/>
            <person name="Krizsan K."/>
            <person name="Balint B."/>
            <person name="Kovacs G.M."/>
            <person name="Kiss B."/>
            <person name="Cseklye J."/>
            <person name="Drula E."/>
            <person name="Henrissat B."/>
            <person name="Nagy I."/>
            <person name="Chovatia M."/>
            <person name="Adam C."/>
            <person name="LaButti K."/>
            <person name="Lipzen A."/>
            <person name="Riley R."/>
            <person name="Grigoriev I.V."/>
            <person name="Nagy L.G."/>
        </authorList>
    </citation>
    <scope>NUCLEOTIDE SEQUENCE [LARGE SCALE GENOMIC DNA]</scope>
    <source>
        <strain evidence="4 5">NL-1724</strain>
    </source>
</reference>
<evidence type="ECO:0000256" key="2">
    <source>
        <dbReference type="ARBA" id="ARBA00022840"/>
    </source>
</evidence>
<dbReference type="EMBL" id="VDMD01000009">
    <property type="protein sequence ID" value="TRM63664.1"/>
    <property type="molecule type" value="Genomic_DNA"/>
</dbReference>
<dbReference type="PANTHER" id="PTHR43394:SF1">
    <property type="entry name" value="ATP-BINDING CASSETTE SUB-FAMILY B MEMBER 10, MITOCHONDRIAL"/>
    <property type="match status" value="1"/>
</dbReference>
<dbReference type="InterPro" id="IPR003593">
    <property type="entry name" value="AAA+_ATPase"/>
</dbReference>
<name>A0A550CFX3_9AGAR</name>
<evidence type="ECO:0000256" key="1">
    <source>
        <dbReference type="ARBA" id="ARBA00022741"/>
    </source>
</evidence>
<proteinExistence type="predicted"/>
<dbReference type="SMART" id="SM00382">
    <property type="entry name" value="AAA"/>
    <property type="match status" value="1"/>
</dbReference>
<comment type="caution">
    <text evidence="4">The sequence shown here is derived from an EMBL/GenBank/DDBJ whole genome shotgun (WGS) entry which is preliminary data.</text>
</comment>
<protein>
    <submittedName>
        <fullName evidence="4">P-loop containing nucleoside triphosphate hydrolase protein</fullName>
    </submittedName>
</protein>
<dbReference type="SUPFAM" id="SSF52540">
    <property type="entry name" value="P-loop containing nucleoside triphosphate hydrolases"/>
    <property type="match status" value="1"/>
</dbReference>
<dbReference type="InterPro" id="IPR003439">
    <property type="entry name" value="ABC_transporter-like_ATP-bd"/>
</dbReference>
<dbReference type="Proteomes" id="UP000320762">
    <property type="component" value="Unassembled WGS sequence"/>
</dbReference>
<accession>A0A550CFX3</accession>
<keyword evidence="5" id="KW-1185">Reference proteome</keyword>